<dbReference type="Proteomes" id="UP001597075">
    <property type="component" value="Unassembled WGS sequence"/>
</dbReference>
<keyword evidence="2" id="KW-1185">Reference proteome</keyword>
<evidence type="ECO:0000313" key="2">
    <source>
        <dbReference type="Proteomes" id="UP001597075"/>
    </source>
</evidence>
<accession>A0ABD6CY58</accession>
<gene>
    <name evidence="1" type="ORF">ACFSBJ_10190</name>
</gene>
<organism evidence="1 2">
    <name type="scientific">Haloplanus ruber</name>
    <dbReference type="NCBI Taxonomy" id="869892"/>
    <lineage>
        <taxon>Archaea</taxon>
        <taxon>Methanobacteriati</taxon>
        <taxon>Methanobacteriota</taxon>
        <taxon>Stenosarchaea group</taxon>
        <taxon>Halobacteria</taxon>
        <taxon>Halobacteriales</taxon>
        <taxon>Haloferacaceae</taxon>
        <taxon>Haloplanus</taxon>
    </lineage>
</organism>
<protein>
    <submittedName>
        <fullName evidence="1">Uncharacterized protein</fullName>
    </submittedName>
</protein>
<dbReference type="EMBL" id="JBHUDL010000010">
    <property type="protein sequence ID" value="MFD1634099.1"/>
    <property type="molecule type" value="Genomic_DNA"/>
</dbReference>
<sequence>MGVSSIGRSELSLGVVARVENRDGTIEGHGGPYDVGCVFGDRCVE</sequence>
<name>A0ABD6CY58_9EURY</name>
<evidence type="ECO:0000313" key="1">
    <source>
        <dbReference type="EMBL" id="MFD1634099.1"/>
    </source>
</evidence>
<proteinExistence type="predicted"/>
<dbReference type="AlphaFoldDB" id="A0ABD6CY58"/>
<dbReference type="RefSeq" id="WP_256404355.1">
    <property type="nucleotide sequence ID" value="NZ_CP187151.1"/>
</dbReference>
<reference evidence="1 2" key="1">
    <citation type="journal article" date="2019" name="Int. J. Syst. Evol. Microbiol.">
        <title>The Global Catalogue of Microorganisms (GCM) 10K type strain sequencing project: providing services to taxonomists for standard genome sequencing and annotation.</title>
        <authorList>
            <consortium name="The Broad Institute Genomics Platform"/>
            <consortium name="The Broad Institute Genome Sequencing Center for Infectious Disease"/>
            <person name="Wu L."/>
            <person name="Ma J."/>
        </authorList>
    </citation>
    <scope>NUCLEOTIDE SEQUENCE [LARGE SCALE GENOMIC DNA]</scope>
    <source>
        <strain evidence="1 2">CGMCC 1.10594</strain>
    </source>
</reference>
<comment type="caution">
    <text evidence="1">The sequence shown here is derived from an EMBL/GenBank/DDBJ whole genome shotgun (WGS) entry which is preliminary data.</text>
</comment>